<dbReference type="EMBL" id="JAGTPW010000045">
    <property type="protein sequence ID" value="MBR8645620.1"/>
    <property type="molecule type" value="Genomic_DNA"/>
</dbReference>
<organism evidence="1 2">
    <name type="scientific">Peribacillus frigoritolerans</name>
    <dbReference type="NCBI Taxonomy" id="450367"/>
    <lineage>
        <taxon>Bacteria</taxon>
        <taxon>Bacillati</taxon>
        <taxon>Bacillota</taxon>
        <taxon>Bacilli</taxon>
        <taxon>Bacillales</taxon>
        <taxon>Bacillaceae</taxon>
        <taxon>Peribacillus</taxon>
    </lineage>
</organism>
<proteinExistence type="predicted"/>
<sequence>MSIITQTEGKKKIPTLNGGYVLSKQQYKGFVSKQDLIGMKWVENKATVMFFPE</sequence>
<dbReference type="AlphaFoldDB" id="A0A941FK17"/>
<comment type="caution">
    <text evidence="1">The sequence shown here is derived from an EMBL/GenBank/DDBJ whole genome shotgun (WGS) entry which is preliminary data.</text>
</comment>
<name>A0A941FK17_9BACI</name>
<evidence type="ECO:0000313" key="1">
    <source>
        <dbReference type="EMBL" id="MBR8645620.1"/>
    </source>
</evidence>
<reference evidence="1" key="1">
    <citation type="submission" date="2021-04" db="EMBL/GenBank/DDBJ databases">
        <title>Whole genome sequencing of Enterococci isolates from hospitalized patients.</title>
        <authorList>
            <person name="Ogoti B.M."/>
            <person name="Onyambu F.G."/>
        </authorList>
    </citation>
    <scope>NUCLEOTIDE SEQUENCE</scope>
    <source>
        <strain evidence="1">242</strain>
    </source>
</reference>
<gene>
    <name evidence="1" type="ORF">KEH51_21170</name>
</gene>
<accession>A0A941FK17</accession>
<dbReference type="Proteomes" id="UP000680045">
    <property type="component" value="Unassembled WGS sequence"/>
</dbReference>
<protein>
    <submittedName>
        <fullName evidence="1">Uncharacterized protein</fullName>
    </submittedName>
</protein>
<evidence type="ECO:0000313" key="2">
    <source>
        <dbReference type="Proteomes" id="UP000680045"/>
    </source>
</evidence>